<dbReference type="Proteomes" id="UP000732619">
    <property type="component" value="Unassembled WGS sequence"/>
</dbReference>
<evidence type="ECO:0000313" key="1">
    <source>
        <dbReference type="EMBL" id="MBE6511563.1"/>
    </source>
</evidence>
<dbReference type="GO" id="GO:0003677">
    <property type="term" value="F:DNA binding"/>
    <property type="evidence" value="ECO:0007669"/>
    <property type="project" value="InterPro"/>
</dbReference>
<proteinExistence type="predicted"/>
<evidence type="ECO:0000313" key="2">
    <source>
        <dbReference type="Proteomes" id="UP000732619"/>
    </source>
</evidence>
<dbReference type="SUPFAM" id="SSF54171">
    <property type="entry name" value="DNA-binding domain"/>
    <property type="match status" value="1"/>
</dbReference>
<accession>A0A8T3VKA0</accession>
<dbReference type="AlphaFoldDB" id="A0A8T3VKA0"/>
<dbReference type="EMBL" id="SUTG01000001">
    <property type="protein sequence ID" value="MBE6511563.1"/>
    <property type="molecule type" value="Genomic_DNA"/>
</dbReference>
<evidence type="ECO:0008006" key="3">
    <source>
        <dbReference type="Google" id="ProtNLM"/>
    </source>
</evidence>
<name>A0A8T3VKA0_METOL</name>
<organism evidence="1 2">
    <name type="scientific">Methanobrevibacter olleyae</name>
    <dbReference type="NCBI Taxonomy" id="294671"/>
    <lineage>
        <taxon>Archaea</taxon>
        <taxon>Methanobacteriati</taxon>
        <taxon>Methanobacteriota</taxon>
        <taxon>Methanomada group</taxon>
        <taxon>Methanobacteria</taxon>
        <taxon>Methanobacteriales</taxon>
        <taxon>Methanobacteriaceae</taxon>
        <taxon>Methanobrevibacter</taxon>
    </lineage>
</organism>
<dbReference type="InterPro" id="IPR016177">
    <property type="entry name" value="DNA-bd_dom_sf"/>
</dbReference>
<protein>
    <recommendedName>
        <fullName evidence="3">AP2 domain-containing protein</fullName>
    </recommendedName>
</protein>
<comment type="caution">
    <text evidence="1">The sequence shown here is derived from an EMBL/GenBank/DDBJ whole genome shotgun (WGS) entry which is preliminary data.</text>
</comment>
<reference evidence="1" key="1">
    <citation type="submission" date="2019-04" db="EMBL/GenBank/DDBJ databases">
        <title>Evolution of Biomass-Degrading Anaerobic Consortia Revealed by Metagenomics.</title>
        <authorList>
            <person name="Peng X."/>
        </authorList>
    </citation>
    <scope>NUCLEOTIDE SEQUENCE</scope>
    <source>
        <strain evidence="1">SIG14</strain>
    </source>
</reference>
<sequence>MVKGERTKLTTLDDYFSNQSKKEKPIFDEEDEYFSLEEIFSDEEDDEELIKESESIDLKKYSDYVNILFNAKMDKWMLELFNKKKLIVTRYFKKKEDAENQALRYLKELDVLDRIYEKKNFVEEPIRSRHKGIFFSQNKGKWGARVKGYKGSRLLGYFNTEEEAYLAKRKYLNDKEKSIEEFIHQKRGLKHKPKLDTSGEGIHFSKQSGLWIVSLKDNNGKYVNLGKFKSEEEAIKAKNDFLNNL</sequence>
<gene>
    <name evidence="1" type="ORF">E7Z75_00220</name>
</gene>